<keyword evidence="1" id="KW-0472">Membrane</keyword>
<dbReference type="EMBL" id="JBIGIA010000003">
    <property type="protein sequence ID" value="MFG6456119.1"/>
    <property type="molecule type" value="Genomic_DNA"/>
</dbReference>
<dbReference type="Proteomes" id="UP001606305">
    <property type="component" value="Unassembled WGS sequence"/>
</dbReference>
<keyword evidence="1" id="KW-1133">Transmembrane helix</keyword>
<feature type="transmembrane region" description="Helical" evidence="1">
    <location>
        <begin position="12"/>
        <end position="33"/>
    </location>
</feature>
<name>A0ABW7G2F4_9BURK</name>
<keyword evidence="1" id="KW-0812">Transmembrane</keyword>
<evidence type="ECO:0000313" key="3">
    <source>
        <dbReference type="Proteomes" id="UP001606305"/>
    </source>
</evidence>
<dbReference type="RefSeq" id="WP_394486833.1">
    <property type="nucleotide sequence ID" value="NZ_JBIGIA010000003.1"/>
</dbReference>
<keyword evidence="3" id="KW-1185">Reference proteome</keyword>
<comment type="caution">
    <text evidence="2">The sequence shown here is derived from an EMBL/GenBank/DDBJ whole genome shotgun (WGS) entry which is preliminary data.</text>
</comment>
<accession>A0ABW7G2F4</accession>
<protein>
    <submittedName>
        <fullName evidence="2">Uncharacterized protein</fullName>
    </submittedName>
</protein>
<proteinExistence type="predicted"/>
<evidence type="ECO:0000256" key="1">
    <source>
        <dbReference type="SAM" id="Phobius"/>
    </source>
</evidence>
<sequence>MNRRHTQGGVSLISLMVGMALSMISVVALMMAYKGVVHSGNAVVANTTRVSQGVSLAVSTPRLILQAGWGMGATATPVGAAANTDLVLLSSSTLSNTSLTGAAATISSTSSTGTALVWDTKITGDVKCWALVSSGGGLSLLGPADCTAASNWLQVTWGNRTELAPPQSFTDLTFAVAKGSCWPYGGGPGAQPGVVVTLQALGTAANTLCLSNLPN</sequence>
<evidence type="ECO:0000313" key="2">
    <source>
        <dbReference type="EMBL" id="MFG6456119.1"/>
    </source>
</evidence>
<gene>
    <name evidence="2" type="ORF">ACG00X_04665</name>
</gene>
<organism evidence="2 3">
    <name type="scientific">Pelomonas nitida</name>
    <dbReference type="NCBI Taxonomy" id="3299027"/>
    <lineage>
        <taxon>Bacteria</taxon>
        <taxon>Pseudomonadati</taxon>
        <taxon>Pseudomonadota</taxon>
        <taxon>Betaproteobacteria</taxon>
        <taxon>Burkholderiales</taxon>
        <taxon>Sphaerotilaceae</taxon>
        <taxon>Roseateles</taxon>
    </lineage>
</organism>
<reference evidence="2 3" key="1">
    <citation type="submission" date="2024-09" db="EMBL/GenBank/DDBJ databases">
        <title>Novel species of the genus Pelomonas and Roseateles isolated from streams.</title>
        <authorList>
            <person name="Lu H."/>
        </authorList>
    </citation>
    <scope>NUCLEOTIDE SEQUENCE [LARGE SCALE GENOMIC DNA]</scope>
    <source>
        <strain evidence="2 3">BYS96W</strain>
    </source>
</reference>